<dbReference type="PANTHER" id="PTHR22916">
    <property type="entry name" value="GLYCOSYLTRANSFERASE"/>
    <property type="match status" value="1"/>
</dbReference>
<protein>
    <recommendedName>
        <fullName evidence="1">Glycosyltransferase 2-like domain-containing protein</fullName>
    </recommendedName>
</protein>
<evidence type="ECO:0000313" key="2">
    <source>
        <dbReference type="EMBL" id="GFC68667.1"/>
    </source>
</evidence>
<dbReference type="CDD" id="cd00761">
    <property type="entry name" value="Glyco_tranf_GTA_type"/>
    <property type="match status" value="1"/>
</dbReference>
<sequence length="302" mass="34528">MPISDNPTVTVLMGVYNAAMYLRESIDSILSQTFTDFEFLIYNDGSTDNTAEIVRSYTDSRILFFDNPINRSVSPNMNEGIERTRGRYIVRMDGDDLADPERIAKQVAYMDAHPEVGLCGSAVRYFGASNSLIQLPEDNATIQQTMWLHNSFYQPSVIIRTSVLRENGLRYDRQYEFAEDYKLWSDMCAVTQVHNLTEPLLNYRIHPHQISRRQTLGQQQVCGRIRREQMSRLHIQILPEQEHAFELLTIDTRWPDLQPADYGALASLLDNLGAQAQHIGIPTEVVYPRLAGQWIGILGATR</sequence>
<evidence type="ECO:0000259" key="1">
    <source>
        <dbReference type="Pfam" id="PF00535"/>
    </source>
</evidence>
<dbReference type="InterPro" id="IPR029044">
    <property type="entry name" value="Nucleotide-diphossugar_trans"/>
</dbReference>
<dbReference type="EMBL" id="BKCJ011021175">
    <property type="protein sequence ID" value="GFC68667.1"/>
    <property type="molecule type" value="Genomic_DNA"/>
</dbReference>
<accession>A0A699QHG3</accession>
<feature type="non-terminal residue" evidence="2">
    <location>
        <position position="302"/>
    </location>
</feature>
<feature type="domain" description="Glycosyltransferase 2-like" evidence="1">
    <location>
        <begin position="10"/>
        <end position="135"/>
    </location>
</feature>
<proteinExistence type="predicted"/>
<gene>
    <name evidence="2" type="ORF">Tci_840637</name>
</gene>
<name>A0A699QHG3_TANCI</name>
<dbReference type="GO" id="GO:0016758">
    <property type="term" value="F:hexosyltransferase activity"/>
    <property type="evidence" value="ECO:0007669"/>
    <property type="project" value="UniProtKB-ARBA"/>
</dbReference>
<dbReference type="Gene3D" id="3.90.550.10">
    <property type="entry name" value="Spore Coat Polysaccharide Biosynthesis Protein SpsA, Chain A"/>
    <property type="match status" value="1"/>
</dbReference>
<dbReference type="AlphaFoldDB" id="A0A699QHG3"/>
<dbReference type="SUPFAM" id="SSF53448">
    <property type="entry name" value="Nucleotide-diphospho-sugar transferases"/>
    <property type="match status" value="1"/>
</dbReference>
<dbReference type="Pfam" id="PF00535">
    <property type="entry name" value="Glycos_transf_2"/>
    <property type="match status" value="1"/>
</dbReference>
<dbReference type="InterPro" id="IPR001173">
    <property type="entry name" value="Glyco_trans_2-like"/>
</dbReference>
<organism evidence="2">
    <name type="scientific">Tanacetum cinerariifolium</name>
    <name type="common">Dalmatian daisy</name>
    <name type="synonym">Chrysanthemum cinerariifolium</name>
    <dbReference type="NCBI Taxonomy" id="118510"/>
    <lineage>
        <taxon>Eukaryota</taxon>
        <taxon>Viridiplantae</taxon>
        <taxon>Streptophyta</taxon>
        <taxon>Embryophyta</taxon>
        <taxon>Tracheophyta</taxon>
        <taxon>Spermatophyta</taxon>
        <taxon>Magnoliopsida</taxon>
        <taxon>eudicotyledons</taxon>
        <taxon>Gunneridae</taxon>
        <taxon>Pentapetalae</taxon>
        <taxon>asterids</taxon>
        <taxon>campanulids</taxon>
        <taxon>Asterales</taxon>
        <taxon>Asteraceae</taxon>
        <taxon>Asteroideae</taxon>
        <taxon>Anthemideae</taxon>
        <taxon>Anthemidinae</taxon>
        <taxon>Tanacetum</taxon>
    </lineage>
</organism>
<comment type="caution">
    <text evidence="2">The sequence shown here is derived from an EMBL/GenBank/DDBJ whole genome shotgun (WGS) entry which is preliminary data.</text>
</comment>
<reference evidence="2" key="1">
    <citation type="journal article" date="2019" name="Sci. Rep.">
        <title>Draft genome of Tanacetum cinerariifolium, the natural source of mosquito coil.</title>
        <authorList>
            <person name="Yamashiro T."/>
            <person name="Shiraishi A."/>
            <person name="Satake H."/>
            <person name="Nakayama K."/>
        </authorList>
    </citation>
    <scope>NUCLEOTIDE SEQUENCE</scope>
</reference>
<dbReference type="PANTHER" id="PTHR22916:SF3">
    <property type="entry name" value="UDP-GLCNAC:BETAGAL BETA-1,3-N-ACETYLGLUCOSAMINYLTRANSFERASE-LIKE PROTEIN 1"/>
    <property type="match status" value="1"/>
</dbReference>